<sequence>MLRSPQKCPFPNWTKLRLSRDKPVCDYLSPWLRLLNRHGRVIYLCKSCFDLTNLTRLCSQFPCGEL</sequence>
<name>A0A0B0PJ66_GOSAR</name>
<dbReference type="AlphaFoldDB" id="A0A0B0PJ66"/>
<evidence type="ECO:0000313" key="1">
    <source>
        <dbReference type="EMBL" id="KHG24479.1"/>
    </source>
</evidence>
<dbReference type="Proteomes" id="UP000032142">
    <property type="component" value="Unassembled WGS sequence"/>
</dbReference>
<organism evidence="1 2">
    <name type="scientific">Gossypium arboreum</name>
    <name type="common">Tree cotton</name>
    <name type="synonym">Gossypium nanking</name>
    <dbReference type="NCBI Taxonomy" id="29729"/>
    <lineage>
        <taxon>Eukaryota</taxon>
        <taxon>Viridiplantae</taxon>
        <taxon>Streptophyta</taxon>
        <taxon>Embryophyta</taxon>
        <taxon>Tracheophyta</taxon>
        <taxon>Spermatophyta</taxon>
        <taxon>Magnoliopsida</taxon>
        <taxon>eudicotyledons</taxon>
        <taxon>Gunneridae</taxon>
        <taxon>Pentapetalae</taxon>
        <taxon>rosids</taxon>
        <taxon>malvids</taxon>
        <taxon>Malvales</taxon>
        <taxon>Malvaceae</taxon>
        <taxon>Malvoideae</taxon>
        <taxon>Gossypium</taxon>
    </lineage>
</organism>
<keyword evidence="2" id="KW-1185">Reference proteome</keyword>
<gene>
    <name evidence="1" type="ORF">F383_07708</name>
</gene>
<evidence type="ECO:0000313" key="2">
    <source>
        <dbReference type="Proteomes" id="UP000032142"/>
    </source>
</evidence>
<protein>
    <submittedName>
        <fullName evidence="1">Anthranilate synthase component 1</fullName>
    </submittedName>
</protein>
<accession>A0A0B0PJ66</accession>
<dbReference type="EMBL" id="KN428942">
    <property type="protein sequence ID" value="KHG24479.1"/>
    <property type="molecule type" value="Genomic_DNA"/>
</dbReference>
<proteinExistence type="predicted"/>
<reference evidence="2" key="1">
    <citation type="submission" date="2014-09" db="EMBL/GenBank/DDBJ databases">
        <authorList>
            <person name="Mudge J."/>
            <person name="Ramaraj T."/>
            <person name="Lindquist I.E."/>
            <person name="Bharti A.K."/>
            <person name="Sundararajan A."/>
            <person name="Cameron C.T."/>
            <person name="Woodward J.E."/>
            <person name="May G.D."/>
            <person name="Brubaker C."/>
            <person name="Broadhvest J."/>
            <person name="Wilkins T.A."/>
        </authorList>
    </citation>
    <scope>NUCLEOTIDE SEQUENCE</scope>
    <source>
        <strain evidence="2">cv. AKA8401</strain>
    </source>
</reference>